<dbReference type="InterPro" id="IPR020103">
    <property type="entry name" value="PsdUridine_synth_cat_dom_sf"/>
</dbReference>
<reference evidence="12 13" key="1">
    <citation type="submission" date="2019-03" db="EMBL/GenBank/DDBJ databases">
        <title>Sapientia aquatica gen. nov., sp. nov., isolated from a crater lake.</title>
        <authorList>
            <person name="Felfoldi T."/>
            <person name="Szabo A."/>
            <person name="Toth E."/>
            <person name="Schumann P."/>
            <person name="Keki Z."/>
            <person name="Marialigeti K."/>
            <person name="Mathe I."/>
        </authorList>
    </citation>
    <scope>NUCLEOTIDE SEQUENCE [LARGE SCALE GENOMIC DNA]</scope>
    <source>
        <strain evidence="12 13">SA-152</strain>
    </source>
</reference>
<dbReference type="Proteomes" id="UP000294829">
    <property type="component" value="Unassembled WGS sequence"/>
</dbReference>
<comment type="caution">
    <text evidence="12">The sequence shown here is derived from an EMBL/GenBank/DDBJ whole genome shotgun (WGS) entry which is preliminary data.</text>
</comment>
<dbReference type="PROSITE" id="PS50889">
    <property type="entry name" value="S4"/>
    <property type="match status" value="1"/>
</dbReference>
<evidence type="ECO:0000313" key="13">
    <source>
        <dbReference type="Proteomes" id="UP000294829"/>
    </source>
</evidence>
<dbReference type="SUPFAM" id="SSF55120">
    <property type="entry name" value="Pseudouridine synthase"/>
    <property type="match status" value="1"/>
</dbReference>
<dbReference type="GO" id="GO:0160138">
    <property type="term" value="F:23S rRNA pseudouridine(2604) synthase activity"/>
    <property type="evidence" value="ECO:0007669"/>
    <property type="project" value="UniProtKB-EC"/>
</dbReference>
<name>A0A4R5W3H1_9BURK</name>
<dbReference type="CDD" id="cd00165">
    <property type="entry name" value="S4"/>
    <property type="match status" value="1"/>
</dbReference>
<evidence type="ECO:0000259" key="11">
    <source>
        <dbReference type="SMART" id="SM00363"/>
    </source>
</evidence>
<dbReference type="AlphaFoldDB" id="A0A4R5W3H1"/>
<dbReference type="SUPFAM" id="SSF55174">
    <property type="entry name" value="Alpha-L RNA-binding motif"/>
    <property type="match status" value="1"/>
</dbReference>
<dbReference type="InterPro" id="IPR002942">
    <property type="entry name" value="S4_RNA-bd"/>
</dbReference>
<evidence type="ECO:0000256" key="3">
    <source>
        <dbReference type="ARBA" id="ARBA00038922"/>
    </source>
</evidence>
<dbReference type="EC" id="5.4.99.21" evidence="3"/>
<dbReference type="Pfam" id="PF01479">
    <property type="entry name" value="S4"/>
    <property type="match status" value="1"/>
</dbReference>
<evidence type="ECO:0000256" key="9">
    <source>
        <dbReference type="ARBA" id="ARBA00043147"/>
    </source>
</evidence>
<dbReference type="Gene3D" id="3.10.290.10">
    <property type="entry name" value="RNA-binding S4 domain"/>
    <property type="match status" value="1"/>
</dbReference>
<keyword evidence="13" id="KW-1185">Reference proteome</keyword>
<evidence type="ECO:0000256" key="10">
    <source>
        <dbReference type="PROSITE-ProRule" id="PRU00182"/>
    </source>
</evidence>
<dbReference type="RefSeq" id="WP_133326423.1">
    <property type="nucleotide sequence ID" value="NZ_SMYL01000002.1"/>
</dbReference>
<dbReference type="PANTHER" id="PTHR47683:SF2">
    <property type="entry name" value="RNA-BINDING S4 DOMAIN-CONTAINING PROTEIN"/>
    <property type="match status" value="1"/>
</dbReference>
<dbReference type="Gene3D" id="3.30.2350.10">
    <property type="entry name" value="Pseudouridine synthase"/>
    <property type="match status" value="1"/>
</dbReference>
<evidence type="ECO:0000256" key="5">
    <source>
        <dbReference type="ARBA" id="ARBA00041420"/>
    </source>
</evidence>
<evidence type="ECO:0000256" key="1">
    <source>
        <dbReference type="ARBA" id="ARBA00036390"/>
    </source>
</evidence>
<dbReference type="SMART" id="SM00363">
    <property type="entry name" value="S4"/>
    <property type="match status" value="1"/>
</dbReference>
<protein>
    <recommendedName>
        <fullName evidence="4">Dual-specificity RNA pseudouridine synthase RluF</fullName>
        <ecNumber evidence="3">5.4.99.21</ecNumber>
    </recommendedName>
    <alternativeName>
        <fullName evidence="6">23S rRNA pseudouridine(2604) synthase</fullName>
    </alternativeName>
    <alternativeName>
        <fullName evidence="8">Ribosomal large subunit pseudouridine synthase F</fullName>
    </alternativeName>
    <alternativeName>
        <fullName evidence="7">rRNA pseudouridylate synthase F</fullName>
    </alternativeName>
    <alternativeName>
        <fullName evidence="9">rRNA-uridine isomerase F</fullName>
    </alternativeName>
    <alternativeName>
        <fullName evidence="5">tRNA(Tyr) pseudouridine(35) synthase</fullName>
    </alternativeName>
</protein>
<dbReference type="EMBL" id="SMYL01000002">
    <property type="protein sequence ID" value="TDK67304.1"/>
    <property type="molecule type" value="Genomic_DNA"/>
</dbReference>
<evidence type="ECO:0000256" key="2">
    <source>
        <dbReference type="ARBA" id="ARBA00036535"/>
    </source>
</evidence>
<evidence type="ECO:0000256" key="4">
    <source>
        <dbReference type="ARBA" id="ARBA00039989"/>
    </source>
</evidence>
<evidence type="ECO:0000313" key="12">
    <source>
        <dbReference type="EMBL" id="TDK67304.1"/>
    </source>
</evidence>
<organism evidence="12 13">
    <name type="scientific">Sapientia aquatica</name>
    <dbReference type="NCBI Taxonomy" id="1549640"/>
    <lineage>
        <taxon>Bacteria</taxon>
        <taxon>Pseudomonadati</taxon>
        <taxon>Pseudomonadota</taxon>
        <taxon>Betaproteobacteria</taxon>
        <taxon>Burkholderiales</taxon>
        <taxon>Oxalobacteraceae</taxon>
        <taxon>Sapientia</taxon>
    </lineage>
</organism>
<evidence type="ECO:0000256" key="6">
    <source>
        <dbReference type="ARBA" id="ARBA00041697"/>
    </source>
</evidence>
<evidence type="ECO:0000256" key="8">
    <source>
        <dbReference type="ARBA" id="ARBA00042890"/>
    </source>
</evidence>
<dbReference type="InterPro" id="IPR036986">
    <property type="entry name" value="S4_RNA-bd_sf"/>
</dbReference>
<feature type="domain" description="RNA-binding S4" evidence="11">
    <location>
        <begin position="5"/>
        <end position="60"/>
    </location>
</feature>
<gene>
    <name evidence="12" type="ORF">E2I14_05955</name>
</gene>
<dbReference type="GO" id="GO:0001522">
    <property type="term" value="P:pseudouridine synthesis"/>
    <property type="evidence" value="ECO:0007669"/>
    <property type="project" value="InterPro"/>
</dbReference>
<dbReference type="OrthoDB" id="9807213at2"/>
<dbReference type="InterPro" id="IPR050343">
    <property type="entry name" value="RsuA_PseudoU_synthase"/>
</dbReference>
<dbReference type="PANTHER" id="PTHR47683">
    <property type="entry name" value="PSEUDOURIDINE SYNTHASE FAMILY PROTEIN-RELATED"/>
    <property type="match status" value="1"/>
</dbReference>
<evidence type="ECO:0000256" key="7">
    <source>
        <dbReference type="ARBA" id="ARBA00042843"/>
    </source>
</evidence>
<comment type="catalytic activity">
    <reaction evidence="2">
        <text>uridine(2604) in 23S rRNA = pseudouridine(2604) in 23S rRNA</text>
        <dbReference type="Rhea" id="RHEA:38875"/>
        <dbReference type="Rhea" id="RHEA-COMP:10093"/>
        <dbReference type="Rhea" id="RHEA-COMP:10094"/>
        <dbReference type="ChEBI" id="CHEBI:65314"/>
        <dbReference type="ChEBI" id="CHEBI:65315"/>
        <dbReference type="EC" id="5.4.99.21"/>
    </reaction>
</comment>
<comment type="catalytic activity">
    <reaction evidence="1">
        <text>uridine(35) in tRNA(Tyr) = pseudouridine(35) in tRNA(Tyr)</text>
        <dbReference type="Rhea" id="RHEA:60556"/>
        <dbReference type="Rhea" id="RHEA-COMP:15607"/>
        <dbReference type="Rhea" id="RHEA-COMP:15608"/>
        <dbReference type="ChEBI" id="CHEBI:65314"/>
        <dbReference type="ChEBI" id="CHEBI:65315"/>
    </reaction>
</comment>
<dbReference type="GO" id="GO:0006396">
    <property type="term" value="P:RNA processing"/>
    <property type="evidence" value="ECO:0007669"/>
    <property type="project" value="UniProtKB-ARBA"/>
</dbReference>
<accession>A0A4R5W3H1</accession>
<keyword evidence="10" id="KW-0694">RNA-binding</keyword>
<sequence length="241" mass="26954">MSNSIRLAKRLAEQVPCSRQEAEQYIAGGWVTVDGQVVEEPGFRVDESHQIALLPKANLAPLTDVTILWHKPAGIEADWLAHNLTAETMAAGNRSGLRFLKRHTSGLALTNNLETSASGLVIFSQDFKIKRKLIDDASKIEQEYLAEINRENCSLNPAELMSQLNQSITLNGKLAPALKVSWQNETRLRFAGKGIQLEQINLLCQRVGLTIVNLKRLRVGRIPLSSLPLGQWRYLLGYERF</sequence>
<dbReference type="GO" id="GO:0003723">
    <property type="term" value="F:RNA binding"/>
    <property type="evidence" value="ECO:0007669"/>
    <property type="project" value="UniProtKB-KW"/>
</dbReference>
<proteinExistence type="predicted"/>